<name>A0A6C0IL52_9ZZZZ</name>
<sequence>MNKFFWFHYKECICVISIFVCNIISICLYSMKHIVDSTFQTISKYFQPMNIAFYVLYGLVVFGIVVFNVEYLMIFKTIIHSFICLFLIVRFHPYREHTLSAHDSQIIFSAAIILMLNMGIIDTIYGYVEKYKIEKRVTNLIDLTNKLHE</sequence>
<proteinExistence type="predicted"/>
<accession>A0A6C0IL52</accession>
<keyword evidence="1" id="KW-1133">Transmembrane helix</keyword>
<feature type="transmembrane region" description="Helical" evidence="1">
    <location>
        <begin position="51"/>
        <end position="71"/>
    </location>
</feature>
<keyword evidence="1" id="KW-0812">Transmembrane</keyword>
<reference evidence="2" key="1">
    <citation type="journal article" date="2020" name="Nature">
        <title>Giant virus diversity and host interactions through global metagenomics.</title>
        <authorList>
            <person name="Schulz F."/>
            <person name="Roux S."/>
            <person name="Paez-Espino D."/>
            <person name="Jungbluth S."/>
            <person name="Walsh D.A."/>
            <person name="Denef V.J."/>
            <person name="McMahon K.D."/>
            <person name="Konstantinidis K.T."/>
            <person name="Eloe-Fadrosh E.A."/>
            <person name="Kyrpides N.C."/>
            <person name="Woyke T."/>
        </authorList>
    </citation>
    <scope>NUCLEOTIDE SEQUENCE</scope>
    <source>
        <strain evidence="2">GVMAG-M-3300023210-19</strain>
    </source>
</reference>
<dbReference type="AlphaFoldDB" id="A0A6C0IL52"/>
<protein>
    <submittedName>
        <fullName evidence="2">Uncharacterized protein</fullName>
    </submittedName>
</protein>
<feature type="transmembrane region" description="Helical" evidence="1">
    <location>
        <begin position="12"/>
        <end position="31"/>
    </location>
</feature>
<organism evidence="2">
    <name type="scientific">viral metagenome</name>
    <dbReference type="NCBI Taxonomy" id="1070528"/>
    <lineage>
        <taxon>unclassified sequences</taxon>
        <taxon>metagenomes</taxon>
        <taxon>organismal metagenomes</taxon>
    </lineage>
</organism>
<evidence type="ECO:0000313" key="2">
    <source>
        <dbReference type="EMBL" id="QHT93225.1"/>
    </source>
</evidence>
<evidence type="ECO:0000256" key="1">
    <source>
        <dbReference type="SAM" id="Phobius"/>
    </source>
</evidence>
<feature type="transmembrane region" description="Helical" evidence="1">
    <location>
        <begin position="78"/>
        <end position="94"/>
    </location>
</feature>
<keyword evidence="1" id="KW-0472">Membrane</keyword>
<feature type="transmembrane region" description="Helical" evidence="1">
    <location>
        <begin position="106"/>
        <end position="128"/>
    </location>
</feature>
<dbReference type="EMBL" id="MN740203">
    <property type="protein sequence ID" value="QHT93225.1"/>
    <property type="molecule type" value="Genomic_DNA"/>
</dbReference>